<keyword evidence="6" id="KW-1185">Reference proteome</keyword>
<dbReference type="Pfam" id="PF22977">
    <property type="entry name" value="WHD"/>
    <property type="match status" value="1"/>
</dbReference>
<accession>A0A6I6DSH3</accession>
<dbReference type="SUPFAM" id="SSF52540">
    <property type="entry name" value="P-loop containing nucleoside triphosphate hydrolases"/>
    <property type="match status" value="1"/>
</dbReference>
<dbReference type="InterPro" id="IPR003593">
    <property type="entry name" value="AAA+_ATPase"/>
</dbReference>
<evidence type="ECO:0000313" key="5">
    <source>
        <dbReference type="EMBL" id="QGU27026.1"/>
    </source>
</evidence>
<dbReference type="CDD" id="cd19481">
    <property type="entry name" value="RecA-like_protease"/>
    <property type="match status" value="1"/>
</dbReference>
<feature type="domain" description="AAA+ ATPase" evidence="4">
    <location>
        <begin position="425"/>
        <end position="557"/>
    </location>
</feature>
<evidence type="ECO:0000313" key="6">
    <source>
        <dbReference type="Proteomes" id="UP000422989"/>
    </source>
</evidence>
<keyword evidence="3 5" id="KW-0067">ATP-binding</keyword>
<dbReference type="InterPro" id="IPR050221">
    <property type="entry name" value="26S_Proteasome_ATPase"/>
</dbReference>
<name>A0A6I6DSH3_9MICO</name>
<dbReference type="RefSeq" id="WP_156241519.1">
    <property type="nucleotide sequence ID" value="NZ_BAAAZL010000002.1"/>
</dbReference>
<reference evidence="5 6" key="1">
    <citation type="submission" date="2018-09" db="EMBL/GenBank/DDBJ databases">
        <title>Whole genome sequencing of Microbacterium oryzae strain MB-10T.</title>
        <authorList>
            <person name="Das S.K."/>
        </authorList>
    </citation>
    <scope>NUCLEOTIDE SEQUENCE [LARGE SCALE GENOMIC DNA]</scope>
    <source>
        <strain evidence="5 6">MB-10</strain>
    </source>
</reference>
<dbReference type="SMART" id="SM00382">
    <property type="entry name" value="AAA"/>
    <property type="match status" value="1"/>
</dbReference>
<protein>
    <submittedName>
        <fullName evidence="5">ATP-binding protein</fullName>
    </submittedName>
</protein>
<evidence type="ECO:0000256" key="3">
    <source>
        <dbReference type="ARBA" id="ARBA00022840"/>
    </source>
</evidence>
<evidence type="ECO:0000259" key="4">
    <source>
        <dbReference type="SMART" id="SM00382"/>
    </source>
</evidence>
<gene>
    <name evidence="5" type="ORF">D7D94_04620</name>
</gene>
<dbReference type="GO" id="GO:0005524">
    <property type="term" value="F:ATP binding"/>
    <property type="evidence" value="ECO:0007669"/>
    <property type="project" value="UniProtKB-KW"/>
</dbReference>
<proteinExistence type="inferred from homology"/>
<dbReference type="PANTHER" id="PTHR23073">
    <property type="entry name" value="26S PROTEASOME REGULATORY SUBUNIT"/>
    <property type="match status" value="1"/>
</dbReference>
<organism evidence="5 6">
    <name type="scientific">Microbacterium oryzae</name>
    <dbReference type="NCBI Taxonomy" id="743009"/>
    <lineage>
        <taxon>Bacteria</taxon>
        <taxon>Bacillati</taxon>
        <taxon>Actinomycetota</taxon>
        <taxon>Actinomycetes</taxon>
        <taxon>Micrococcales</taxon>
        <taxon>Microbacteriaceae</taxon>
        <taxon>Microbacterium</taxon>
    </lineage>
</organism>
<dbReference type="KEGG" id="moj:D7D94_04620"/>
<dbReference type="AlphaFoldDB" id="A0A6I6DSH3"/>
<dbReference type="Proteomes" id="UP000422989">
    <property type="component" value="Chromosome"/>
</dbReference>
<keyword evidence="2" id="KW-0547">Nucleotide-binding</keyword>
<dbReference type="InterPro" id="IPR003959">
    <property type="entry name" value="ATPase_AAA_core"/>
</dbReference>
<dbReference type="Gene3D" id="3.40.50.300">
    <property type="entry name" value="P-loop containing nucleotide triphosphate hydrolases"/>
    <property type="match status" value="1"/>
</dbReference>
<dbReference type="OrthoDB" id="9802352at2"/>
<dbReference type="Pfam" id="PF00004">
    <property type="entry name" value="AAA"/>
    <property type="match status" value="1"/>
</dbReference>
<dbReference type="InterPro" id="IPR027417">
    <property type="entry name" value="P-loop_NTPase"/>
</dbReference>
<sequence length="640" mass="69537">MSTTWADDNRRYTAAAFRRVRGFLVDEFGSRDDEIDRELDELEERMSSAPALTTLEAAFGLSPFERDVLLLCAGVELDEGVRIALAEGDERRSVPAPTFALALAKLPHAHWSALTPAAPLRRWDLVEVAAGRRLTEAPLHVGERVLHYLAGIHYLDDAIGMRAPTADVALSDSRIEMARAAAEPLADASPAAQPVVQLVVQHLALGEAVAAELAASVGLAAGVLPASDLPIIPADLRDVARSVEREAVLAAVLPVVLVDESDADVAARLADEITGPVVIVTRTPVTLRRSDLRVVVPASNSEERLQTWATALGSAADDLPDEVQRAADLLDLDPLAIRAAASEFAAVSGDDDAAAAANRFWTLARDRARPRLGRLAERISRNATWDDLVLPDEQKQTLRDIAEQARWRGLVHREWGLGRDTGEGMGISALFAGPSGTGKTMAASVIATELGLDLYRVDLSQVVSKYIGETEKHLAEIFRGTEGAGCVLLFDEADALFGRRSEVRDSHDRYANLEVSYLLQRMEAYEGLAILTTNMRSALDPAFLRRLRFVVAFTLPDEPSRAEIWRKVYPEMVPREDLDPQLLAQLAIPGGNIRTIALNAAFHAAARGGDVTMADILRATRAEFVKLERALPEAQVRGWT</sequence>
<dbReference type="InterPro" id="IPR054472">
    <property type="entry name" value="WHD"/>
</dbReference>
<evidence type="ECO:0000256" key="2">
    <source>
        <dbReference type="ARBA" id="ARBA00022741"/>
    </source>
</evidence>
<comment type="similarity">
    <text evidence="1">Belongs to the AAA ATPase family.</text>
</comment>
<dbReference type="GO" id="GO:0016887">
    <property type="term" value="F:ATP hydrolysis activity"/>
    <property type="evidence" value="ECO:0007669"/>
    <property type="project" value="InterPro"/>
</dbReference>
<dbReference type="EMBL" id="CP032550">
    <property type="protein sequence ID" value="QGU27026.1"/>
    <property type="molecule type" value="Genomic_DNA"/>
</dbReference>
<evidence type="ECO:0000256" key="1">
    <source>
        <dbReference type="ARBA" id="ARBA00006914"/>
    </source>
</evidence>